<evidence type="ECO:0000313" key="21">
    <source>
        <dbReference type="EMBL" id="EMS55342.1"/>
    </source>
</evidence>
<evidence type="ECO:0000256" key="4">
    <source>
        <dbReference type="ARBA" id="ARBA00012513"/>
    </source>
</evidence>
<dbReference type="STRING" id="4572.M7Z5S7"/>
<gene>
    <name evidence="21" type="ORF">TRIUR3_02257</name>
</gene>
<dbReference type="PROSITE" id="PS50011">
    <property type="entry name" value="PROTEIN_KINASE_DOM"/>
    <property type="match status" value="1"/>
</dbReference>
<organism evidence="21">
    <name type="scientific">Triticum urartu</name>
    <name type="common">Red wild einkorn</name>
    <name type="synonym">Crithodium urartu</name>
    <dbReference type="NCBI Taxonomy" id="4572"/>
    <lineage>
        <taxon>Eukaryota</taxon>
        <taxon>Viridiplantae</taxon>
        <taxon>Streptophyta</taxon>
        <taxon>Embryophyta</taxon>
        <taxon>Tracheophyta</taxon>
        <taxon>Spermatophyta</taxon>
        <taxon>Magnoliopsida</taxon>
        <taxon>Liliopsida</taxon>
        <taxon>Poales</taxon>
        <taxon>Poaceae</taxon>
        <taxon>BOP clade</taxon>
        <taxon>Pooideae</taxon>
        <taxon>Triticodae</taxon>
        <taxon>Triticeae</taxon>
        <taxon>Triticinae</taxon>
        <taxon>Triticum</taxon>
    </lineage>
</organism>
<dbReference type="PROSITE" id="PS00108">
    <property type="entry name" value="PROTEIN_KINASE_ST"/>
    <property type="match status" value="1"/>
</dbReference>
<evidence type="ECO:0000256" key="8">
    <source>
        <dbReference type="ARBA" id="ARBA00022692"/>
    </source>
</evidence>
<evidence type="ECO:0000256" key="6">
    <source>
        <dbReference type="ARBA" id="ARBA00022527"/>
    </source>
</evidence>
<dbReference type="FunFam" id="1.10.510.10:FF:000517">
    <property type="entry name" value="Putative receptor kinase Lecrk"/>
    <property type="match status" value="1"/>
</dbReference>
<dbReference type="CDD" id="cd06899">
    <property type="entry name" value="lectin_legume_LecRK_Arcelin_ConA"/>
    <property type="match status" value="1"/>
</dbReference>
<dbReference type="GO" id="GO:0005524">
    <property type="term" value="F:ATP binding"/>
    <property type="evidence" value="ECO:0007669"/>
    <property type="project" value="UniProtKB-UniRule"/>
</dbReference>
<evidence type="ECO:0000256" key="14">
    <source>
        <dbReference type="ARBA" id="ARBA00022989"/>
    </source>
</evidence>
<dbReference type="EC" id="2.7.11.1" evidence="4"/>
<keyword evidence="17" id="KW-0325">Glycoprotein</keyword>
<dbReference type="OMA" id="ALHWHER"/>
<dbReference type="InterPro" id="IPR013320">
    <property type="entry name" value="ConA-like_dom_sf"/>
</dbReference>
<reference evidence="21" key="1">
    <citation type="journal article" date="2013" name="Nature">
        <title>Draft genome of the wheat A-genome progenitor Triticum urartu.</title>
        <authorList>
            <person name="Ling H.Q."/>
            <person name="Zhao S."/>
            <person name="Liu D."/>
            <person name="Wang J."/>
            <person name="Sun H."/>
            <person name="Zhang C."/>
            <person name="Fan H."/>
            <person name="Li D."/>
            <person name="Dong L."/>
            <person name="Tao Y."/>
            <person name="Gao C."/>
            <person name="Wu H."/>
            <person name="Li Y."/>
            <person name="Cui Y."/>
            <person name="Guo X."/>
            <person name="Zheng S."/>
            <person name="Wang B."/>
            <person name="Yu K."/>
            <person name="Liang Q."/>
            <person name="Yang W."/>
            <person name="Lou X."/>
            <person name="Chen J."/>
            <person name="Feng M."/>
            <person name="Jian J."/>
            <person name="Zhang X."/>
            <person name="Luo G."/>
            <person name="Jiang Y."/>
            <person name="Liu J."/>
            <person name="Wang Z."/>
            <person name="Sha Y."/>
            <person name="Zhang B."/>
            <person name="Wu H."/>
            <person name="Tang D."/>
            <person name="Shen Q."/>
            <person name="Xue P."/>
            <person name="Zou S."/>
            <person name="Wang X."/>
            <person name="Liu X."/>
            <person name="Wang F."/>
            <person name="Yang Y."/>
            <person name="An X."/>
            <person name="Dong Z."/>
            <person name="Zhang K."/>
            <person name="Zhang X."/>
            <person name="Luo M.C."/>
            <person name="Dvorak J."/>
            <person name="Tong Y."/>
            <person name="Wang J."/>
            <person name="Yang H."/>
            <person name="Li Z."/>
            <person name="Wang D."/>
            <person name="Zhang A."/>
            <person name="Wang J."/>
        </authorList>
    </citation>
    <scope>NUCLEOTIDE SEQUENCE</scope>
</reference>
<dbReference type="InterPro" id="IPR017441">
    <property type="entry name" value="Protein_kinase_ATP_BS"/>
</dbReference>
<evidence type="ECO:0000256" key="5">
    <source>
        <dbReference type="ARBA" id="ARBA00022475"/>
    </source>
</evidence>
<dbReference type="InterPro" id="IPR050528">
    <property type="entry name" value="L-type_Lectin-RKs"/>
</dbReference>
<dbReference type="GO" id="GO:1901001">
    <property type="term" value="P:negative regulation of response to salt stress"/>
    <property type="evidence" value="ECO:0007669"/>
    <property type="project" value="UniProtKB-ARBA"/>
</dbReference>
<keyword evidence="5" id="KW-1003">Cell membrane</keyword>
<dbReference type="PROSITE" id="PS00107">
    <property type="entry name" value="PROTEIN_KINASE_ATP"/>
    <property type="match status" value="1"/>
</dbReference>
<evidence type="ECO:0000256" key="17">
    <source>
        <dbReference type="ARBA" id="ARBA00023180"/>
    </source>
</evidence>
<keyword evidence="6" id="KW-0723">Serine/threonine-protein kinase</keyword>
<dbReference type="Pfam" id="PF00069">
    <property type="entry name" value="Pkinase"/>
    <property type="match status" value="1"/>
</dbReference>
<dbReference type="AlphaFoldDB" id="M7Z5S7"/>
<keyword evidence="7" id="KW-0808">Transferase</keyword>
<dbReference type="eggNOG" id="ENOG502QSJ4">
    <property type="taxonomic scope" value="Eukaryota"/>
</dbReference>
<evidence type="ECO:0000256" key="11">
    <source>
        <dbReference type="ARBA" id="ARBA00022741"/>
    </source>
</evidence>
<evidence type="ECO:0000256" key="3">
    <source>
        <dbReference type="ARBA" id="ARBA00010217"/>
    </source>
</evidence>
<dbReference type="Gene3D" id="2.60.120.200">
    <property type="match status" value="1"/>
</dbReference>
<dbReference type="InterPro" id="IPR001220">
    <property type="entry name" value="Legume_lectin_dom"/>
</dbReference>
<dbReference type="FunFam" id="3.30.200.20:FF:000112">
    <property type="entry name" value="Lectin-domain containing receptor kinase A4.3"/>
    <property type="match status" value="1"/>
</dbReference>
<dbReference type="InterPro" id="IPR011009">
    <property type="entry name" value="Kinase-like_dom_sf"/>
</dbReference>
<dbReference type="GO" id="GO:0004674">
    <property type="term" value="F:protein serine/threonine kinase activity"/>
    <property type="evidence" value="ECO:0007669"/>
    <property type="project" value="UniProtKB-KW"/>
</dbReference>
<dbReference type="CDD" id="cd14066">
    <property type="entry name" value="STKc_IRAK"/>
    <property type="match status" value="1"/>
</dbReference>
<evidence type="ECO:0000256" key="1">
    <source>
        <dbReference type="ARBA" id="ARBA00004251"/>
    </source>
</evidence>
<dbReference type="InterPro" id="IPR008271">
    <property type="entry name" value="Ser/Thr_kinase_AS"/>
</dbReference>
<proteinExistence type="inferred from homology"/>
<keyword evidence="8" id="KW-0812">Transmembrane</keyword>
<dbReference type="Gene3D" id="3.30.200.20">
    <property type="entry name" value="Phosphorylase Kinase, domain 1"/>
    <property type="match status" value="1"/>
</dbReference>
<dbReference type="OrthoDB" id="543442at2759"/>
<dbReference type="GO" id="GO:0030246">
    <property type="term" value="F:carbohydrate binding"/>
    <property type="evidence" value="ECO:0007669"/>
    <property type="project" value="UniProtKB-KW"/>
</dbReference>
<dbReference type="SUPFAM" id="SSF56112">
    <property type="entry name" value="Protein kinase-like (PK-like)"/>
    <property type="match status" value="1"/>
</dbReference>
<keyword evidence="12 21" id="KW-0418">Kinase</keyword>
<comment type="subcellular location">
    <subcellularLocation>
        <location evidence="1">Cell membrane</location>
        <topology evidence="1">Single-pass type I membrane protein</topology>
    </subcellularLocation>
</comment>
<keyword evidence="16 21" id="KW-0675">Receptor</keyword>
<comment type="catalytic activity">
    <reaction evidence="19">
        <text>L-seryl-[protein] + ATP = O-phospho-L-seryl-[protein] + ADP + H(+)</text>
        <dbReference type="Rhea" id="RHEA:17989"/>
        <dbReference type="Rhea" id="RHEA-COMP:9863"/>
        <dbReference type="Rhea" id="RHEA-COMP:11604"/>
        <dbReference type="ChEBI" id="CHEBI:15378"/>
        <dbReference type="ChEBI" id="CHEBI:29999"/>
        <dbReference type="ChEBI" id="CHEBI:30616"/>
        <dbReference type="ChEBI" id="CHEBI:83421"/>
        <dbReference type="ChEBI" id="CHEBI:456216"/>
        <dbReference type="EC" id="2.7.11.1"/>
    </reaction>
    <physiologicalReaction direction="left-to-right" evidence="19">
        <dbReference type="Rhea" id="RHEA:17990"/>
    </physiologicalReaction>
</comment>
<evidence type="ECO:0000256" key="10">
    <source>
        <dbReference type="ARBA" id="ARBA00022734"/>
    </source>
</evidence>
<protein>
    <recommendedName>
        <fullName evidence="4">non-specific serine/threonine protein kinase</fullName>
        <ecNumber evidence="4">2.7.11.1</ecNumber>
    </recommendedName>
</protein>
<evidence type="ECO:0000256" key="9">
    <source>
        <dbReference type="ARBA" id="ARBA00022729"/>
    </source>
</evidence>
<dbReference type="GO" id="GO:0005886">
    <property type="term" value="C:plasma membrane"/>
    <property type="evidence" value="ECO:0007669"/>
    <property type="project" value="UniProtKB-SubCell"/>
</dbReference>
<keyword evidence="13" id="KW-0067">ATP-binding</keyword>
<keyword evidence="10 21" id="KW-0430">Lectin</keyword>
<evidence type="ECO:0000256" key="7">
    <source>
        <dbReference type="ARBA" id="ARBA00022679"/>
    </source>
</evidence>
<comment type="similarity">
    <text evidence="3">In the C-terminal section; belongs to the protein kinase superfamily. Ser/Thr protein kinase family.</text>
</comment>
<dbReference type="Gene3D" id="1.10.510.10">
    <property type="entry name" value="Transferase(Phosphotransferase) domain 1"/>
    <property type="match status" value="1"/>
</dbReference>
<keyword evidence="14" id="KW-1133">Transmembrane helix</keyword>
<comment type="similarity">
    <text evidence="2">In the N-terminal section; belongs to the leguminous lectin family.</text>
</comment>
<dbReference type="InterPro" id="IPR000719">
    <property type="entry name" value="Prot_kinase_dom"/>
</dbReference>
<evidence type="ECO:0000256" key="13">
    <source>
        <dbReference type="ARBA" id="ARBA00022840"/>
    </source>
</evidence>
<keyword evidence="11" id="KW-0547">Nucleotide-binding</keyword>
<dbReference type="SUPFAM" id="SSF49899">
    <property type="entry name" value="Concanavalin A-like lectins/glucanases"/>
    <property type="match status" value="1"/>
</dbReference>
<sequence>MHSRSVLALGLLLLLSLDGEVALAAEDGQFAYQGFVTANLTLDGLATVMPNGLLLLTDPVTEYKTTGHAFHPAPLRFLKSSTTSTTTTNSTAMARSFSATFVFAISSRYDGLTSYGLAFVVAPTSNLSAANGVMDAAFRDINSNHVGINVNSLISRQAKPAGYYSDENGVFQDLRLNSRQPMQVWVDYNAQARRLNVTLAPIQVRKPRNPLLSEVIDLSAVTTDKMYVGFSASAGLSIGTHHYVLGWSFSLDGPAPPLDFSKLPSLPRLGPKPRPKILDAVLPLVTTSLVIVVLAAVFFFLWHRRRFTEVREYWEEEFGPYRFTYKDLFHATEGFSDRNLLGVGGFGRVYRGVLSVSNLEVAVKRVSHDSKQGVREFIAEVVSIGRLRHRNLAQLLGYCRRKGELLLVYDYMENGSLDKYLYNENKPTLHWAERYQIIKGVASSLLYLHEEWEKIVIHRDIKASNVLLDRQMNGRLGDFGLARLYDHGTVSKTTHVVGTMGYLAPEIIRTGKATPLTDVFAFGVFLLEVACGCRPIGSSKNNTEIVLVDWVLEHHRNVSILDTVDPRLMGNFNIEEVTLVLKLGLLCSYPSPSARPSMRKVMQYLDRGESIPDMPPTYVSYSTIAMMQNEGFDSYIMSCTPSNSTVSGKSSVTVLQEGR</sequence>
<feature type="domain" description="Protein kinase" evidence="20">
    <location>
        <begin position="335"/>
        <end position="605"/>
    </location>
</feature>
<evidence type="ECO:0000259" key="20">
    <source>
        <dbReference type="PROSITE" id="PS50011"/>
    </source>
</evidence>
<accession>M7Z5S7</accession>
<evidence type="ECO:0000256" key="2">
    <source>
        <dbReference type="ARBA" id="ARBA00008536"/>
    </source>
</evidence>
<name>M7Z5S7_TRIUA</name>
<evidence type="ECO:0000256" key="12">
    <source>
        <dbReference type="ARBA" id="ARBA00022777"/>
    </source>
</evidence>
<dbReference type="SMART" id="SM00220">
    <property type="entry name" value="S_TKc"/>
    <property type="match status" value="1"/>
</dbReference>
<evidence type="ECO:0000256" key="16">
    <source>
        <dbReference type="ARBA" id="ARBA00023170"/>
    </source>
</evidence>
<dbReference type="PANTHER" id="PTHR27007">
    <property type="match status" value="1"/>
</dbReference>
<evidence type="ECO:0000256" key="19">
    <source>
        <dbReference type="ARBA" id="ARBA00048977"/>
    </source>
</evidence>
<keyword evidence="15" id="KW-0472">Membrane</keyword>
<evidence type="ECO:0000256" key="18">
    <source>
        <dbReference type="ARBA" id="ARBA00048659"/>
    </source>
</evidence>
<evidence type="ECO:0000256" key="15">
    <source>
        <dbReference type="ARBA" id="ARBA00023136"/>
    </source>
</evidence>
<dbReference type="EMBL" id="KD171666">
    <property type="protein sequence ID" value="EMS55342.1"/>
    <property type="molecule type" value="Genomic_DNA"/>
</dbReference>
<comment type="catalytic activity">
    <reaction evidence="18">
        <text>L-threonyl-[protein] + ATP = O-phospho-L-threonyl-[protein] + ADP + H(+)</text>
        <dbReference type="Rhea" id="RHEA:46608"/>
        <dbReference type="Rhea" id="RHEA-COMP:11060"/>
        <dbReference type="Rhea" id="RHEA-COMP:11605"/>
        <dbReference type="ChEBI" id="CHEBI:15378"/>
        <dbReference type="ChEBI" id="CHEBI:30013"/>
        <dbReference type="ChEBI" id="CHEBI:30616"/>
        <dbReference type="ChEBI" id="CHEBI:61977"/>
        <dbReference type="ChEBI" id="CHEBI:456216"/>
        <dbReference type="EC" id="2.7.11.1"/>
    </reaction>
    <physiologicalReaction direction="left-to-right" evidence="18">
        <dbReference type="Rhea" id="RHEA:46609"/>
    </physiologicalReaction>
</comment>
<keyword evidence="9" id="KW-0732">Signal</keyword>
<dbReference type="Pfam" id="PF00139">
    <property type="entry name" value="Lectin_legB"/>
    <property type="match status" value="2"/>
</dbReference>